<dbReference type="EMBL" id="LAZR01018738">
    <property type="protein sequence ID" value="KKL95191.1"/>
    <property type="molecule type" value="Genomic_DNA"/>
</dbReference>
<accession>A0A0F9GWZ0</accession>
<proteinExistence type="predicted"/>
<comment type="caution">
    <text evidence="1">The sequence shown here is derived from an EMBL/GenBank/DDBJ whole genome shotgun (WGS) entry which is preliminary data.</text>
</comment>
<dbReference type="AlphaFoldDB" id="A0A0F9GWZ0"/>
<organism evidence="1">
    <name type="scientific">marine sediment metagenome</name>
    <dbReference type="NCBI Taxonomy" id="412755"/>
    <lineage>
        <taxon>unclassified sequences</taxon>
        <taxon>metagenomes</taxon>
        <taxon>ecological metagenomes</taxon>
    </lineage>
</organism>
<evidence type="ECO:0000313" key="1">
    <source>
        <dbReference type="EMBL" id="KKL95191.1"/>
    </source>
</evidence>
<protein>
    <submittedName>
        <fullName evidence="1">Uncharacterized protein</fullName>
    </submittedName>
</protein>
<name>A0A0F9GWZ0_9ZZZZ</name>
<reference evidence="1" key="1">
    <citation type="journal article" date="2015" name="Nature">
        <title>Complex archaea that bridge the gap between prokaryotes and eukaryotes.</title>
        <authorList>
            <person name="Spang A."/>
            <person name="Saw J.H."/>
            <person name="Jorgensen S.L."/>
            <person name="Zaremba-Niedzwiedzka K."/>
            <person name="Martijn J."/>
            <person name="Lind A.E."/>
            <person name="van Eijk R."/>
            <person name="Schleper C."/>
            <person name="Guy L."/>
            <person name="Ettema T.J."/>
        </authorList>
    </citation>
    <scope>NUCLEOTIDE SEQUENCE</scope>
</reference>
<sequence>MFKTFSNNQIIQIIYGEIKIIEFKFNSRIKSKNISILKKFIKGAIKRKVYILI</sequence>
<gene>
    <name evidence="1" type="ORF">LCGC14_1857080</name>
</gene>